<feature type="domain" description="DUF8108" evidence="3">
    <location>
        <begin position="74"/>
        <end position="101"/>
    </location>
</feature>
<keyword evidence="2" id="KW-0812">Transmembrane</keyword>
<evidence type="ECO:0000256" key="2">
    <source>
        <dbReference type="SAM" id="Phobius"/>
    </source>
</evidence>
<accession>A0A1G9JVY4</accession>
<keyword evidence="5" id="KW-1185">Reference proteome</keyword>
<keyword evidence="2" id="KW-1133">Transmembrane helix</keyword>
<keyword evidence="2" id="KW-0472">Membrane</keyword>
<reference evidence="4 5" key="1">
    <citation type="submission" date="2016-10" db="EMBL/GenBank/DDBJ databases">
        <authorList>
            <person name="de Groot N.N."/>
        </authorList>
    </citation>
    <scope>NUCLEOTIDE SEQUENCE [LARGE SCALE GENOMIC DNA]</scope>
    <source>
        <strain evidence="4 5">CGMCC 1.9159</strain>
    </source>
</reference>
<evidence type="ECO:0000259" key="3">
    <source>
        <dbReference type="Pfam" id="PF26438"/>
    </source>
</evidence>
<dbReference type="AlphaFoldDB" id="A0A1G9JVY4"/>
<name>A0A1G9JVY4_9ACTN</name>
<feature type="transmembrane region" description="Helical" evidence="2">
    <location>
        <begin position="75"/>
        <end position="98"/>
    </location>
</feature>
<sequence length="106" mass="12265">MSDQPQPQPYLEPERRPDPEATYSPKPYLPPPPPVAQPYQPYGPPPYQQDQRFLAPPQPYYVQYPARPPYKTNSVWAHVGLFLFTGGIGNVIYALWVYDQNKRNGY</sequence>
<evidence type="ECO:0000313" key="4">
    <source>
        <dbReference type="EMBL" id="SDL41699.1"/>
    </source>
</evidence>
<dbReference type="Pfam" id="PF26438">
    <property type="entry name" value="DUF8108_N"/>
    <property type="match status" value="1"/>
</dbReference>
<feature type="compositionally biased region" description="Pro residues" evidence="1">
    <location>
        <begin position="27"/>
        <end position="47"/>
    </location>
</feature>
<dbReference type="RefSeq" id="WP_093250525.1">
    <property type="nucleotide sequence ID" value="NZ_FNGP01000002.1"/>
</dbReference>
<gene>
    <name evidence="4" type="ORF">SAMN04488242_1501</name>
</gene>
<protein>
    <recommendedName>
        <fullName evidence="3">DUF8108 domain-containing protein</fullName>
    </recommendedName>
</protein>
<evidence type="ECO:0000256" key="1">
    <source>
        <dbReference type="SAM" id="MobiDB-lite"/>
    </source>
</evidence>
<dbReference type="Proteomes" id="UP000199475">
    <property type="component" value="Unassembled WGS sequence"/>
</dbReference>
<proteinExistence type="predicted"/>
<dbReference type="OrthoDB" id="3734612at2"/>
<organism evidence="4 5">
    <name type="scientific">Tessaracoccus oleiagri</name>
    <dbReference type="NCBI Taxonomy" id="686624"/>
    <lineage>
        <taxon>Bacteria</taxon>
        <taxon>Bacillati</taxon>
        <taxon>Actinomycetota</taxon>
        <taxon>Actinomycetes</taxon>
        <taxon>Propionibacteriales</taxon>
        <taxon>Propionibacteriaceae</taxon>
        <taxon>Tessaracoccus</taxon>
    </lineage>
</organism>
<dbReference type="InterPro" id="IPR058962">
    <property type="entry name" value="DUF8108_N"/>
</dbReference>
<dbReference type="EMBL" id="FNGP01000002">
    <property type="protein sequence ID" value="SDL41699.1"/>
    <property type="molecule type" value="Genomic_DNA"/>
</dbReference>
<feature type="region of interest" description="Disordered" evidence="1">
    <location>
        <begin position="1"/>
        <end position="53"/>
    </location>
</feature>
<evidence type="ECO:0000313" key="5">
    <source>
        <dbReference type="Proteomes" id="UP000199475"/>
    </source>
</evidence>
<feature type="compositionally biased region" description="Pro residues" evidence="1">
    <location>
        <begin position="1"/>
        <end position="10"/>
    </location>
</feature>
<dbReference type="STRING" id="686624.SAMN04488242_1501"/>